<organism evidence="1 2">
    <name type="scientific">Candidatus Methanofastidiosum methylothiophilum</name>
    <dbReference type="NCBI Taxonomy" id="1705564"/>
    <lineage>
        <taxon>Archaea</taxon>
        <taxon>Methanobacteriati</taxon>
        <taxon>Methanobacteriota</taxon>
        <taxon>Stenosarchaea group</taxon>
        <taxon>Candidatus Methanofastidiosia</taxon>
        <taxon>Candidatus Methanofastidiosales</taxon>
        <taxon>Candidatus Methanofastidiosaceae</taxon>
        <taxon>Candidatus Methanofastidiosum</taxon>
    </lineage>
</organism>
<dbReference type="Proteomes" id="UP000075578">
    <property type="component" value="Unassembled WGS sequence"/>
</dbReference>
<proteinExistence type="predicted"/>
<dbReference type="EMBL" id="LNGD01000070">
    <property type="protein sequence ID" value="KYC51203.1"/>
    <property type="molecule type" value="Genomic_DNA"/>
</dbReference>
<evidence type="ECO:0000313" key="2">
    <source>
        <dbReference type="Proteomes" id="UP000075578"/>
    </source>
</evidence>
<evidence type="ECO:0000313" key="1">
    <source>
        <dbReference type="EMBL" id="KYC51203.1"/>
    </source>
</evidence>
<dbReference type="AlphaFoldDB" id="A0A150J1T5"/>
<gene>
    <name evidence="1" type="ORF">AMQ74_01159</name>
</gene>
<reference evidence="1 2" key="1">
    <citation type="journal article" date="2016" name="ISME J.">
        <title>Chasing the elusive Euryarchaeota class WSA2: genomes reveal a uniquely fastidious methyl-reducing methanogen.</title>
        <authorList>
            <person name="Nobu M.K."/>
            <person name="Narihiro T."/>
            <person name="Kuroda K."/>
            <person name="Mei R."/>
            <person name="Liu W.T."/>
        </authorList>
    </citation>
    <scope>NUCLEOTIDE SEQUENCE [LARGE SCALE GENOMIC DNA]</scope>
    <source>
        <strain evidence="1">U1lsi0528_Bin089</strain>
    </source>
</reference>
<name>A0A150J1T5_9EURY</name>
<accession>A0A150J1T5</accession>
<sequence length="99" mass="11476">MITKDVIKNLLHEIICAIDSLEYEISIKEIEDHIEANTLMEFLSKNVSICQLTSDECDEINNKLKIYLDTARPQIEKYWGIKNSGLCLLASLLIEEFWN</sequence>
<protein>
    <submittedName>
        <fullName evidence="1">Uncharacterized protein</fullName>
    </submittedName>
</protein>
<comment type="caution">
    <text evidence="1">The sequence shown here is derived from an EMBL/GenBank/DDBJ whole genome shotgun (WGS) entry which is preliminary data.</text>
</comment>